<evidence type="ECO:0000313" key="3">
    <source>
        <dbReference type="Proteomes" id="UP000075884"/>
    </source>
</evidence>
<comment type="similarity">
    <text evidence="1">Belongs to the UPF0739 family.</text>
</comment>
<name>A0A1Y9H1W4_9DIPT</name>
<dbReference type="VEuPathDB" id="VectorBase:ADIR015665"/>
<dbReference type="Pfam" id="PF14953">
    <property type="entry name" value="DUF4504"/>
    <property type="match status" value="1"/>
</dbReference>
<organism evidence="2 3">
    <name type="scientific">Anopheles dirus</name>
    <dbReference type="NCBI Taxonomy" id="7168"/>
    <lineage>
        <taxon>Eukaryota</taxon>
        <taxon>Metazoa</taxon>
        <taxon>Ecdysozoa</taxon>
        <taxon>Arthropoda</taxon>
        <taxon>Hexapoda</taxon>
        <taxon>Insecta</taxon>
        <taxon>Pterygota</taxon>
        <taxon>Neoptera</taxon>
        <taxon>Endopterygota</taxon>
        <taxon>Diptera</taxon>
        <taxon>Nematocera</taxon>
        <taxon>Culicoidea</taxon>
        <taxon>Culicidae</taxon>
        <taxon>Anophelinae</taxon>
        <taxon>Anopheles</taxon>
    </lineage>
</organism>
<reference evidence="2" key="2">
    <citation type="submission" date="2020-05" db="UniProtKB">
        <authorList>
            <consortium name="EnsemblMetazoa"/>
        </authorList>
    </citation>
    <scope>IDENTIFICATION</scope>
    <source>
        <strain evidence="2">WRAIR2</strain>
    </source>
</reference>
<dbReference type="EnsemblMetazoa" id="ADIR015665-RA">
    <property type="protein sequence ID" value="ADIR015665-PA"/>
    <property type="gene ID" value="ADIR015665"/>
</dbReference>
<dbReference type="PANTHER" id="PTHR31366">
    <property type="entry name" value="UPF0739 PROTEIN C1ORF74"/>
    <property type="match status" value="1"/>
</dbReference>
<dbReference type="AlphaFoldDB" id="A0A1Y9H1W4"/>
<proteinExistence type="inferred from homology"/>
<keyword evidence="3" id="KW-1185">Reference proteome</keyword>
<sequence>MKDIYRLLARCLCTKVRAKRKIKEIALQLHAIDKGFKLGFLWDVGCLSMDEVRQLLDTLKEANLIRHTLAVVQIGHESSGDFGVCDMHRFAGQHSRLVIIDVSAALSAPAVADQSVESVYDELVTEMQTQLRHAGGQQISNACTQTVQWLFGEDVCRTTVYGLFIGYPVVYWYDNKLTHENCLSQVPLVVFQAGFKPHGQESFVPLISFSVPAKLLNEPVVKAAIGFWEEFIEGINLECVKFSKVFSNVIM</sequence>
<accession>A0A1Y9H1W4</accession>
<dbReference type="PANTHER" id="PTHR31366:SF2">
    <property type="entry name" value="UPF0739 PROTEIN C1ORF74"/>
    <property type="match status" value="1"/>
</dbReference>
<evidence type="ECO:0000256" key="1">
    <source>
        <dbReference type="ARBA" id="ARBA00007065"/>
    </source>
</evidence>
<protein>
    <submittedName>
        <fullName evidence="2">Uncharacterized protein</fullName>
    </submittedName>
</protein>
<dbReference type="Proteomes" id="UP000075884">
    <property type="component" value="Unassembled WGS sequence"/>
</dbReference>
<dbReference type="InterPro" id="IPR027850">
    <property type="entry name" value="DUF4504"/>
</dbReference>
<evidence type="ECO:0000313" key="2">
    <source>
        <dbReference type="EnsemblMetazoa" id="ADIR015665-PA"/>
    </source>
</evidence>
<reference evidence="3" key="1">
    <citation type="submission" date="2013-03" db="EMBL/GenBank/DDBJ databases">
        <title>The Genome Sequence of Anopheles dirus WRAIR2.</title>
        <authorList>
            <consortium name="The Broad Institute Genomics Platform"/>
            <person name="Neafsey D.E."/>
            <person name="Walton C."/>
            <person name="Walker B."/>
            <person name="Young S.K."/>
            <person name="Zeng Q."/>
            <person name="Gargeya S."/>
            <person name="Fitzgerald M."/>
            <person name="Haas B."/>
            <person name="Abouelleil A."/>
            <person name="Allen A.W."/>
            <person name="Alvarado L."/>
            <person name="Arachchi H.M."/>
            <person name="Berlin A.M."/>
            <person name="Chapman S.B."/>
            <person name="Gainer-Dewar J."/>
            <person name="Goldberg J."/>
            <person name="Griggs A."/>
            <person name="Gujja S."/>
            <person name="Hansen M."/>
            <person name="Howarth C."/>
            <person name="Imamovic A."/>
            <person name="Ireland A."/>
            <person name="Larimer J."/>
            <person name="McCowan C."/>
            <person name="Murphy C."/>
            <person name="Pearson M."/>
            <person name="Poon T.W."/>
            <person name="Priest M."/>
            <person name="Roberts A."/>
            <person name="Saif S."/>
            <person name="Shea T."/>
            <person name="Sisk P."/>
            <person name="Sykes S."/>
            <person name="Wortman J."/>
            <person name="Nusbaum C."/>
            <person name="Birren B."/>
        </authorList>
    </citation>
    <scope>NUCLEOTIDE SEQUENCE [LARGE SCALE GENOMIC DNA]</scope>
    <source>
        <strain evidence="3">WRAIR2</strain>
    </source>
</reference>